<feature type="compositionally biased region" description="Low complexity" evidence="1">
    <location>
        <begin position="1"/>
        <end position="15"/>
    </location>
</feature>
<sequence length="270" mass="30189">MSGSSETQLSSSPQSIKDADQPSYSASPEPRKSTYRILRDAGFRSMNDFMFSHGLKLHNDEDLEMAKEMIERMKEEDSMGEDLRRLEFRAANDEEDVEDRRGVESSEEENGVVELVGVLDVVSDEEEDDGFVESIGYLDVVSDMKREDEDDVEESAGVLDVVSDEEVDDGAVESIGFAEVVSDDEVDDGSQVSGIETVEELDRISSREKASDENFDVDVDVHGEMVDDDSVSEAFGYEDFDGGGNDDYGYFYDDQNDFVDDYDDDPSYNI</sequence>
<keyword evidence="3" id="KW-1185">Reference proteome</keyword>
<comment type="caution">
    <text evidence="2">The sequence shown here is derived from an EMBL/GenBank/DDBJ whole genome shotgun (WGS) entry which is preliminary data.</text>
</comment>
<dbReference type="Proteomes" id="UP000297280">
    <property type="component" value="Unassembled WGS sequence"/>
</dbReference>
<evidence type="ECO:0000313" key="3">
    <source>
        <dbReference type="Proteomes" id="UP000297280"/>
    </source>
</evidence>
<proteinExistence type="predicted"/>
<dbReference type="EMBL" id="PQXO01000624">
    <property type="protein sequence ID" value="TGO83577.1"/>
    <property type="molecule type" value="Genomic_DNA"/>
</dbReference>
<evidence type="ECO:0000313" key="2">
    <source>
        <dbReference type="EMBL" id="TGO83577.1"/>
    </source>
</evidence>
<feature type="region of interest" description="Disordered" evidence="1">
    <location>
        <begin position="1"/>
        <end position="36"/>
    </location>
</feature>
<reference evidence="2 3" key="1">
    <citation type="submission" date="2017-12" db="EMBL/GenBank/DDBJ databases">
        <title>Comparative genomics of Botrytis spp.</title>
        <authorList>
            <person name="Valero-Jimenez C.A."/>
            <person name="Tapia P."/>
            <person name="Veloso J."/>
            <person name="Silva-Moreno E."/>
            <person name="Staats M."/>
            <person name="Valdes J.H."/>
            <person name="Van Kan J.A.L."/>
        </authorList>
    </citation>
    <scope>NUCLEOTIDE SEQUENCE [LARGE SCALE GENOMIC DNA]</scope>
    <source>
        <strain evidence="2 3">MUCL3349</strain>
    </source>
</reference>
<organism evidence="2 3">
    <name type="scientific">Botrytis porri</name>
    <dbReference type="NCBI Taxonomy" id="87229"/>
    <lineage>
        <taxon>Eukaryota</taxon>
        <taxon>Fungi</taxon>
        <taxon>Dikarya</taxon>
        <taxon>Ascomycota</taxon>
        <taxon>Pezizomycotina</taxon>
        <taxon>Leotiomycetes</taxon>
        <taxon>Helotiales</taxon>
        <taxon>Sclerotiniaceae</taxon>
        <taxon>Botrytis</taxon>
    </lineage>
</organism>
<dbReference type="AlphaFoldDB" id="A0A4Z1KBU9"/>
<name>A0A4Z1KBU9_9HELO</name>
<accession>A0A4Z1KBU9</accession>
<dbReference type="STRING" id="87229.A0A4Z1KBU9"/>
<protein>
    <submittedName>
        <fullName evidence="2">Uncharacterized protein</fullName>
    </submittedName>
</protein>
<evidence type="ECO:0000256" key="1">
    <source>
        <dbReference type="SAM" id="MobiDB-lite"/>
    </source>
</evidence>
<gene>
    <name evidence="2" type="ORF">BPOR_0625g00100</name>
</gene>